<dbReference type="Gene3D" id="3.40.1090.10">
    <property type="entry name" value="Cytosolic phospholipase A2 catalytic domain"/>
    <property type="match status" value="1"/>
</dbReference>
<evidence type="ECO:0000313" key="2">
    <source>
        <dbReference type="EMBL" id="KAH8503411.1"/>
    </source>
</evidence>
<proteinExistence type="predicted"/>
<sequence>MAKSNQFNPIIHRHYWPYLRSATRSGCIPDDKLSGDAASVDIATPQNLRRLKEIGAALLKKTESRVNLDTGKYEEIEGGRTNEAALAKFAQFLSEEKKYRQTN</sequence>
<keyword evidence="3" id="KW-1185">Reference proteome</keyword>
<comment type="caution">
    <text evidence="2">The sequence shown here is derived from an EMBL/GenBank/DDBJ whole genome shotgun (WGS) entry which is preliminary data.</text>
</comment>
<dbReference type="AlphaFoldDB" id="A0A8T2YEB5"/>
<dbReference type="PANTHER" id="PTHR32176">
    <property type="entry name" value="XYLOSE ISOMERASE"/>
    <property type="match status" value="1"/>
</dbReference>
<evidence type="ECO:0000256" key="1">
    <source>
        <dbReference type="ARBA" id="ARBA00022963"/>
    </source>
</evidence>
<organism evidence="2 3">
    <name type="scientific">Populus deltoides</name>
    <name type="common">Eastern poplar</name>
    <name type="synonym">Eastern cottonwood</name>
    <dbReference type="NCBI Taxonomy" id="3696"/>
    <lineage>
        <taxon>Eukaryota</taxon>
        <taxon>Viridiplantae</taxon>
        <taxon>Streptophyta</taxon>
        <taxon>Embryophyta</taxon>
        <taxon>Tracheophyta</taxon>
        <taxon>Spermatophyta</taxon>
        <taxon>Magnoliopsida</taxon>
        <taxon>eudicotyledons</taxon>
        <taxon>Gunneridae</taxon>
        <taxon>Pentapetalae</taxon>
        <taxon>rosids</taxon>
        <taxon>fabids</taxon>
        <taxon>Malpighiales</taxon>
        <taxon>Salicaceae</taxon>
        <taxon>Saliceae</taxon>
        <taxon>Populus</taxon>
    </lineage>
</organism>
<dbReference type="GO" id="GO:0016042">
    <property type="term" value="P:lipid catabolic process"/>
    <property type="evidence" value="ECO:0007669"/>
    <property type="project" value="UniProtKB-KW"/>
</dbReference>
<reference evidence="2" key="1">
    <citation type="journal article" date="2021" name="J. Hered.">
        <title>Genome Assembly of Salicaceae Populus deltoides (Eastern Cottonwood) I-69 Based on Nanopore Sequencing and Hi-C Technologies.</title>
        <authorList>
            <person name="Bai S."/>
            <person name="Wu H."/>
            <person name="Zhang J."/>
            <person name="Pan Z."/>
            <person name="Zhao W."/>
            <person name="Li Z."/>
            <person name="Tong C."/>
        </authorList>
    </citation>
    <scope>NUCLEOTIDE SEQUENCE</scope>
    <source>
        <tissue evidence="2">Leaf</tissue>
    </source>
</reference>
<dbReference type="PANTHER" id="PTHR32176:SF99">
    <property type="entry name" value="PATATIN"/>
    <property type="match status" value="1"/>
</dbReference>
<gene>
    <name evidence="2" type="ORF">H0E87_014620</name>
</gene>
<dbReference type="GO" id="GO:0004620">
    <property type="term" value="F:phospholipase activity"/>
    <property type="evidence" value="ECO:0007669"/>
    <property type="project" value="TreeGrafter"/>
</dbReference>
<evidence type="ECO:0000313" key="3">
    <source>
        <dbReference type="Proteomes" id="UP000807159"/>
    </source>
</evidence>
<protein>
    <submittedName>
        <fullName evidence="2">Uncharacterized protein</fullName>
    </submittedName>
</protein>
<dbReference type="Proteomes" id="UP000807159">
    <property type="component" value="Chromosome 7"/>
</dbReference>
<keyword evidence="1" id="KW-0442">Lipid degradation</keyword>
<dbReference type="EMBL" id="JACEGQ020000007">
    <property type="protein sequence ID" value="KAH8503411.1"/>
    <property type="molecule type" value="Genomic_DNA"/>
</dbReference>
<dbReference type="GO" id="GO:0047372">
    <property type="term" value="F:monoacylglycerol lipase activity"/>
    <property type="evidence" value="ECO:0007669"/>
    <property type="project" value="TreeGrafter"/>
</dbReference>
<name>A0A8T2YEB5_POPDE</name>
<keyword evidence="1" id="KW-0443">Lipid metabolism</keyword>
<accession>A0A8T2YEB5</accession>